<keyword evidence="2" id="KW-1185">Reference proteome</keyword>
<comment type="caution">
    <text evidence="1">The sequence shown here is derived from an EMBL/GenBank/DDBJ whole genome shotgun (WGS) entry which is preliminary data.</text>
</comment>
<dbReference type="EMBL" id="CAWUPB010001159">
    <property type="protein sequence ID" value="CAK7340294.1"/>
    <property type="molecule type" value="Genomic_DNA"/>
</dbReference>
<dbReference type="AlphaFoldDB" id="A0AAV1RUB3"/>
<sequence length="208" mass="23253">MKTNIESTREERWLRSTTIGSEVAIGRYDLLGESCWLTLWLVGRDMVPTSGEARLEGRGARGGHARLEGMCTKRADKREHVCAMSGIRGVRAGGRAGVGAWGWKARVYMLGPIEASCIRAGRGIVAHLGGAWQRKRRSSVRAHKRAMASLTGPRMGGARERARKRGAMRGVASVERVGYARERRRQWACGHWWLCVWAKGRRRLKFLA</sequence>
<accession>A0AAV1RUB3</accession>
<evidence type="ECO:0000313" key="1">
    <source>
        <dbReference type="EMBL" id="CAK7340294.1"/>
    </source>
</evidence>
<proteinExistence type="predicted"/>
<organism evidence="1 2">
    <name type="scientific">Dovyalis caffra</name>
    <dbReference type="NCBI Taxonomy" id="77055"/>
    <lineage>
        <taxon>Eukaryota</taxon>
        <taxon>Viridiplantae</taxon>
        <taxon>Streptophyta</taxon>
        <taxon>Embryophyta</taxon>
        <taxon>Tracheophyta</taxon>
        <taxon>Spermatophyta</taxon>
        <taxon>Magnoliopsida</taxon>
        <taxon>eudicotyledons</taxon>
        <taxon>Gunneridae</taxon>
        <taxon>Pentapetalae</taxon>
        <taxon>rosids</taxon>
        <taxon>fabids</taxon>
        <taxon>Malpighiales</taxon>
        <taxon>Salicaceae</taxon>
        <taxon>Flacourtieae</taxon>
        <taxon>Dovyalis</taxon>
    </lineage>
</organism>
<name>A0AAV1RUB3_9ROSI</name>
<protein>
    <submittedName>
        <fullName evidence="1">Uncharacterized protein</fullName>
    </submittedName>
</protein>
<gene>
    <name evidence="1" type="ORF">DCAF_LOCUS15375</name>
</gene>
<dbReference type="Proteomes" id="UP001314170">
    <property type="component" value="Unassembled WGS sequence"/>
</dbReference>
<evidence type="ECO:0000313" key="2">
    <source>
        <dbReference type="Proteomes" id="UP001314170"/>
    </source>
</evidence>
<reference evidence="1 2" key="1">
    <citation type="submission" date="2024-01" db="EMBL/GenBank/DDBJ databases">
        <authorList>
            <person name="Waweru B."/>
        </authorList>
    </citation>
    <scope>NUCLEOTIDE SEQUENCE [LARGE SCALE GENOMIC DNA]</scope>
</reference>